<protein>
    <submittedName>
        <fullName evidence="2">DUF1453 domain-containing protein</fullName>
    </submittedName>
</protein>
<organism evidence="2 3">
    <name type="scientific">Marilutibacter penaei</name>
    <dbReference type="NCBI Taxonomy" id="2759900"/>
    <lineage>
        <taxon>Bacteria</taxon>
        <taxon>Pseudomonadati</taxon>
        <taxon>Pseudomonadota</taxon>
        <taxon>Gammaproteobacteria</taxon>
        <taxon>Lysobacterales</taxon>
        <taxon>Lysobacteraceae</taxon>
        <taxon>Marilutibacter</taxon>
    </lineage>
</organism>
<evidence type="ECO:0000256" key="1">
    <source>
        <dbReference type="SAM" id="Phobius"/>
    </source>
</evidence>
<comment type="caution">
    <text evidence="2">The sequence shown here is derived from an EMBL/GenBank/DDBJ whole genome shotgun (WGS) entry which is preliminary data.</text>
</comment>
<proteinExistence type="predicted"/>
<keyword evidence="3" id="KW-1185">Reference proteome</keyword>
<feature type="transmembrane region" description="Helical" evidence="1">
    <location>
        <begin position="75"/>
        <end position="93"/>
    </location>
</feature>
<sequence>MPLLLIPLLVLLFAVLFLLLLPLSLWQRYRAGRARRRTMGWLVALNAWALLGSVPLFLLAAWLGTFWSAEALRDAGIGLVAGVGVGIIGLWLARFERGDRHLYYTPNRWLVLALTALVVLRIALGMWWAWQRASGTAVEAGGWQLFVQGGGLWAVGGLLLGYATAFAWGLWGRHRRFHARRPLP</sequence>
<reference evidence="2 3" key="1">
    <citation type="submission" date="2020-07" db="EMBL/GenBank/DDBJ databases">
        <authorList>
            <person name="Xu S."/>
            <person name="Li A."/>
        </authorList>
    </citation>
    <scope>NUCLEOTIDE SEQUENCE [LARGE SCALE GENOMIC DNA]</scope>
    <source>
        <strain evidence="2 3">SG-8</strain>
    </source>
</reference>
<dbReference type="Proteomes" id="UP000552587">
    <property type="component" value="Unassembled WGS sequence"/>
</dbReference>
<evidence type="ECO:0000313" key="3">
    <source>
        <dbReference type="Proteomes" id="UP000552587"/>
    </source>
</evidence>
<name>A0A7W3YDG3_9GAMM</name>
<gene>
    <name evidence="2" type="ORF">H4F99_01235</name>
</gene>
<evidence type="ECO:0000313" key="2">
    <source>
        <dbReference type="EMBL" id="MBB1087106.1"/>
    </source>
</evidence>
<keyword evidence="1" id="KW-1133">Transmembrane helix</keyword>
<dbReference type="EMBL" id="JACHTE010000001">
    <property type="protein sequence ID" value="MBB1087106.1"/>
    <property type="molecule type" value="Genomic_DNA"/>
</dbReference>
<keyword evidence="1" id="KW-0812">Transmembrane</keyword>
<dbReference type="AlphaFoldDB" id="A0A7W3YDG3"/>
<feature type="transmembrane region" description="Helical" evidence="1">
    <location>
        <begin position="6"/>
        <end position="26"/>
    </location>
</feature>
<feature type="transmembrane region" description="Helical" evidence="1">
    <location>
        <begin position="38"/>
        <end position="63"/>
    </location>
</feature>
<dbReference type="RefSeq" id="WP_182667890.1">
    <property type="nucleotide sequence ID" value="NZ_JACHTE010000001.1"/>
</dbReference>
<feature type="transmembrane region" description="Helical" evidence="1">
    <location>
        <begin position="109"/>
        <end position="130"/>
    </location>
</feature>
<feature type="transmembrane region" description="Helical" evidence="1">
    <location>
        <begin position="150"/>
        <end position="171"/>
    </location>
</feature>
<accession>A0A7W3YDG3</accession>
<keyword evidence="1" id="KW-0472">Membrane</keyword>